<organismHost>
    <name type="scientific">Cucumis melo</name>
    <name type="common">Muskmelon</name>
    <dbReference type="NCBI Taxonomy" id="3656"/>
</organismHost>
<proteinExistence type="predicted"/>
<keyword evidence="1" id="KW-0472">Membrane</keyword>
<dbReference type="Pfam" id="PF06692">
    <property type="entry name" value="MNSV_P7B"/>
    <property type="match status" value="1"/>
</dbReference>
<name>A0A142G3I9_MNSV</name>
<organism evidence="2">
    <name type="scientific">Melon necrotic spot virus</name>
    <name type="common">MNSV</name>
    <dbReference type="NCBI Taxonomy" id="11987"/>
    <lineage>
        <taxon>Viruses</taxon>
        <taxon>Riboviria</taxon>
        <taxon>Orthornavirae</taxon>
        <taxon>Kitrinoviricota</taxon>
        <taxon>Tolucaviricetes</taxon>
        <taxon>Tolivirales</taxon>
        <taxon>Tombusviridae</taxon>
        <taxon>Procedovirinae</taxon>
        <taxon>Gammacarmovirus</taxon>
        <taxon>Gammacarmovirus melonis</taxon>
    </lineage>
</organism>
<organismHost>
    <name type="scientific">Cucumis sativus</name>
    <name type="common">Cucumber</name>
    <dbReference type="NCBI Taxonomy" id="3659"/>
</organismHost>
<reference evidence="2" key="1">
    <citation type="submission" date="2015-10" db="EMBL/GenBank/DDBJ databases">
        <title>First report of a novel Melon necrotic spot virus watermelon strain in Spain.</title>
        <authorList>
            <person name="Ruiz L."/>
            <person name="Crespo O."/>
            <person name="Simon A."/>
            <person name="Janssen D."/>
        </authorList>
    </citation>
    <scope>NUCLEOTIDE SEQUENCE</scope>
    <source>
        <strain evidence="2">W-SP</strain>
    </source>
</reference>
<protein>
    <submittedName>
        <fullName evidence="2">Movement protein</fullName>
    </submittedName>
</protein>
<dbReference type="InterPro" id="IPR009575">
    <property type="entry name" value="MNSV_P7B"/>
</dbReference>
<dbReference type="EMBL" id="KT962848">
    <property type="protein sequence ID" value="AMQ95219.1"/>
    <property type="molecule type" value="Genomic_RNA"/>
</dbReference>
<gene>
    <name evidence="2" type="primary">p7B</name>
</gene>
<feature type="transmembrane region" description="Helical" evidence="1">
    <location>
        <begin position="14"/>
        <end position="33"/>
    </location>
</feature>
<keyword evidence="1" id="KW-0812">Transmembrane</keyword>
<sequence>MGCSCAHYSGPGDYSGPLLVLFIAFVFFYITSLSPQGNTFVHHYDNSSIKTQYVGISTNGNDYPHDC</sequence>
<evidence type="ECO:0000256" key="1">
    <source>
        <dbReference type="SAM" id="Phobius"/>
    </source>
</evidence>
<evidence type="ECO:0000313" key="2">
    <source>
        <dbReference type="EMBL" id="AMQ95219.1"/>
    </source>
</evidence>
<keyword evidence="1" id="KW-1133">Transmembrane helix</keyword>
<accession>A0A142G3I9</accession>